<keyword evidence="2" id="KW-1185">Reference proteome</keyword>
<evidence type="ECO:0000313" key="1">
    <source>
        <dbReference type="EMBL" id="QDT38535.1"/>
    </source>
</evidence>
<reference evidence="1 2" key="1">
    <citation type="submission" date="2019-02" db="EMBL/GenBank/DDBJ databases">
        <title>Deep-cultivation of Planctomycetes and their phenomic and genomic characterization uncovers novel biology.</title>
        <authorList>
            <person name="Wiegand S."/>
            <person name="Jogler M."/>
            <person name="Boedeker C."/>
            <person name="Pinto D."/>
            <person name="Vollmers J."/>
            <person name="Rivas-Marin E."/>
            <person name="Kohn T."/>
            <person name="Peeters S.H."/>
            <person name="Heuer A."/>
            <person name="Rast P."/>
            <person name="Oberbeckmann S."/>
            <person name="Bunk B."/>
            <person name="Jeske O."/>
            <person name="Meyerdierks A."/>
            <person name="Storesund J.E."/>
            <person name="Kallscheuer N."/>
            <person name="Luecker S."/>
            <person name="Lage O.M."/>
            <person name="Pohl T."/>
            <person name="Merkel B.J."/>
            <person name="Hornburger P."/>
            <person name="Mueller R.-W."/>
            <person name="Bruemmer F."/>
            <person name="Labrenz M."/>
            <person name="Spormann A.M."/>
            <person name="Op den Camp H."/>
            <person name="Overmann J."/>
            <person name="Amann R."/>
            <person name="Jetten M.S.M."/>
            <person name="Mascher T."/>
            <person name="Medema M.H."/>
            <person name="Devos D.P."/>
            <person name="Kaster A.-K."/>
            <person name="Ovreas L."/>
            <person name="Rohde M."/>
            <person name="Galperin M.Y."/>
            <person name="Jogler C."/>
        </authorList>
    </citation>
    <scope>NUCLEOTIDE SEQUENCE [LARGE SCALE GENOMIC DNA]</scope>
    <source>
        <strain evidence="1 2">Pan189</strain>
    </source>
</reference>
<organism evidence="1 2">
    <name type="scientific">Stratiformator vulcanicus</name>
    <dbReference type="NCBI Taxonomy" id="2527980"/>
    <lineage>
        <taxon>Bacteria</taxon>
        <taxon>Pseudomonadati</taxon>
        <taxon>Planctomycetota</taxon>
        <taxon>Planctomycetia</taxon>
        <taxon>Planctomycetales</taxon>
        <taxon>Planctomycetaceae</taxon>
        <taxon>Stratiformator</taxon>
    </lineage>
</organism>
<dbReference type="SUPFAM" id="SSF110296">
    <property type="entry name" value="Oligoxyloglucan reducing end-specific cellobiohydrolase"/>
    <property type="match status" value="1"/>
</dbReference>
<dbReference type="RefSeq" id="WP_145364635.1">
    <property type="nucleotide sequence ID" value="NZ_CP036268.1"/>
</dbReference>
<protein>
    <recommendedName>
        <fullName evidence="3">Ycf48-like protein</fullName>
    </recommendedName>
</protein>
<dbReference type="AlphaFoldDB" id="A0A517R3R5"/>
<sequence length="281" mass="31008">MAKNGFYLAVGHKGVRMSSRDARTWSKPEMDDRRYFRTVAFGNNTAIAAGKNDYSVTKDGKNWSKAQSLPKGGNGIGFITYGNGQFIGTGTDVNYNGTTFYYTDDGQNWTKDDQKGKGLLRLVWGDNQYVAVGGSGRIARSKDGRKWEDAPDTKPIDTLIDVAYGDGTYVGVGLHGLRMSSQDGLKWNFKERGLEGEHFNTVIWTGEKFVAVGNGGTLESPNGRSWERIPNENAPLACCYGDGVFVGSHWKGRILRSTDGYKFDEVLKLDNHIEAIIYAEA</sequence>
<dbReference type="Proteomes" id="UP000317318">
    <property type="component" value="Chromosome"/>
</dbReference>
<gene>
    <name evidence="1" type="ORF">Pan189_29290</name>
</gene>
<accession>A0A517R3R5</accession>
<dbReference type="KEGG" id="svp:Pan189_29290"/>
<dbReference type="OrthoDB" id="6987826at2"/>
<proteinExistence type="predicted"/>
<evidence type="ECO:0008006" key="3">
    <source>
        <dbReference type="Google" id="ProtNLM"/>
    </source>
</evidence>
<evidence type="ECO:0000313" key="2">
    <source>
        <dbReference type="Proteomes" id="UP000317318"/>
    </source>
</evidence>
<dbReference type="EMBL" id="CP036268">
    <property type="protein sequence ID" value="QDT38535.1"/>
    <property type="molecule type" value="Genomic_DNA"/>
</dbReference>
<name>A0A517R3R5_9PLAN</name>